<evidence type="ECO:0000313" key="2">
    <source>
        <dbReference type="Proteomes" id="UP000265520"/>
    </source>
</evidence>
<sequence>MAHQIKKIRDRLNKVAADGTGFGLVRMDAEPRLAVQRREFTHSHVEASSVIGRENDKEAIIKLLMETREVMYATWKVQ</sequence>
<evidence type="ECO:0000313" key="1">
    <source>
        <dbReference type="EMBL" id="MCH93074.1"/>
    </source>
</evidence>
<dbReference type="EMBL" id="LXQA010024109">
    <property type="protein sequence ID" value="MCH93074.1"/>
    <property type="molecule type" value="Genomic_DNA"/>
</dbReference>
<dbReference type="AlphaFoldDB" id="A0A392N3K2"/>
<keyword evidence="2" id="KW-1185">Reference proteome</keyword>
<accession>A0A392N3K2</accession>
<protein>
    <submittedName>
        <fullName evidence="1">Disease resistance protein</fullName>
    </submittedName>
</protein>
<reference evidence="1 2" key="1">
    <citation type="journal article" date="2018" name="Front. Plant Sci.">
        <title>Red Clover (Trifolium pratense) and Zigzag Clover (T. medium) - A Picture of Genomic Similarities and Differences.</title>
        <authorList>
            <person name="Dluhosova J."/>
            <person name="Istvanek J."/>
            <person name="Nedelnik J."/>
            <person name="Repkova J."/>
        </authorList>
    </citation>
    <scope>NUCLEOTIDE SEQUENCE [LARGE SCALE GENOMIC DNA]</scope>
    <source>
        <strain evidence="2">cv. 10/8</strain>
        <tissue evidence="1">Leaf</tissue>
    </source>
</reference>
<organism evidence="1 2">
    <name type="scientific">Trifolium medium</name>
    <dbReference type="NCBI Taxonomy" id="97028"/>
    <lineage>
        <taxon>Eukaryota</taxon>
        <taxon>Viridiplantae</taxon>
        <taxon>Streptophyta</taxon>
        <taxon>Embryophyta</taxon>
        <taxon>Tracheophyta</taxon>
        <taxon>Spermatophyta</taxon>
        <taxon>Magnoliopsida</taxon>
        <taxon>eudicotyledons</taxon>
        <taxon>Gunneridae</taxon>
        <taxon>Pentapetalae</taxon>
        <taxon>rosids</taxon>
        <taxon>fabids</taxon>
        <taxon>Fabales</taxon>
        <taxon>Fabaceae</taxon>
        <taxon>Papilionoideae</taxon>
        <taxon>50 kb inversion clade</taxon>
        <taxon>NPAAA clade</taxon>
        <taxon>Hologalegina</taxon>
        <taxon>IRL clade</taxon>
        <taxon>Trifolieae</taxon>
        <taxon>Trifolium</taxon>
    </lineage>
</organism>
<comment type="caution">
    <text evidence="1">The sequence shown here is derived from an EMBL/GenBank/DDBJ whole genome shotgun (WGS) entry which is preliminary data.</text>
</comment>
<name>A0A392N3K2_9FABA</name>
<dbReference type="Proteomes" id="UP000265520">
    <property type="component" value="Unassembled WGS sequence"/>
</dbReference>
<proteinExistence type="predicted"/>